<accession>A0AAD5TD90</accession>
<dbReference type="Gene3D" id="3.90.1150.10">
    <property type="entry name" value="Aspartate Aminotransferase, domain 1"/>
    <property type="match status" value="1"/>
</dbReference>
<evidence type="ECO:0008006" key="7">
    <source>
        <dbReference type="Google" id="ProtNLM"/>
    </source>
</evidence>
<dbReference type="AlphaFoldDB" id="A0AAD5TD90"/>
<evidence type="ECO:0000256" key="2">
    <source>
        <dbReference type="ARBA" id="ARBA00022576"/>
    </source>
</evidence>
<dbReference type="InterPro" id="IPR027417">
    <property type="entry name" value="P-loop_NTPase"/>
</dbReference>
<dbReference type="PANTHER" id="PTHR42684">
    <property type="entry name" value="ADENOSYLMETHIONINE-8-AMINO-7-OXONONANOATE AMINOTRANSFERASE"/>
    <property type="match status" value="1"/>
</dbReference>
<evidence type="ECO:0000256" key="1">
    <source>
        <dbReference type="ARBA" id="ARBA00004173"/>
    </source>
</evidence>
<dbReference type="Gene3D" id="3.40.640.10">
    <property type="entry name" value="Type I PLP-dependent aspartate aminotransferase-like (Major domain)"/>
    <property type="match status" value="1"/>
</dbReference>
<proteinExistence type="predicted"/>
<dbReference type="InterPro" id="IPR015424">
    <property type="entry name" value="PyrdxlP-dep_Trfase"/>
</dbReference>
<dbReference type="Gene3D" id="3.40.50.300">
    <property type="entry name" value="P-loop containing nucleotide triphosphate hydrolases"/>
    <property type="match status" value="1"/>
</dbReference>
<dbReference type="InterPro" id="IPR049704">
    <property type="entry name" value="Aminotrans_3_PPA_site"/>
</dbReference>
<comment type="subcellular location">
    <subcellularLocation>
        <location evidence="1">Mitochondrion</location>
    </subcellularLocation>
</comment>
<evidence type="ECO:0000256" key="4">
    <source>
        <dbReference type="ARBA" id="ARBA00022898"/>
    </source>
</evidence>
<dbReference type="GO" id="GO:0030170">
    <property type="term" value="F:pyridoxal phosphate binding"/>
    <property type="evidence" value="ECO:0007669"/>
    <property type="project" value="InterPro"/>
</dbReference>
<keyword evidence="2" id="KW-0032">Aminotransferase</keyword>
<dbReference type="GO" id="GO:0009102">
    <property type="term" value="P:biotin biosynthetic process"/>
    <property type="evidence" value="ECO:0007669"/>
    <property type="project" value="TreeGrafter"/>
</dbReference>
<evidence type="ECO:0000313" key="5">
    <source>
        <dbReference type="EMBL" id="KAJ3167042.1"/>
    </source>
</evidence>
<dbReference type="SUPFAM" id="SSF53383">
    <property type="entry name" value="PLP-dependent transferases"/>
    <property type="match status" value="1"/>
</dbReference>
<dbReference type="InterPro" id="IPR015422">
    <property type="entry name" value="PyrdxlP-dep_Trfase_small"/>
</dbReference>
<dbReference type="GO" id="GO:0004141">
    <property type="term" value="F:dethiobiotin synthase activity"/>
    <property type="evidence" value="ECO:0007669"/>
    <property type="project" value="TreeGrafter"/>
</dbReference>
<dbReference type="PROSITE" id="PS00600">
    <property type="entry name" value="AA_TRANSFER_CLASS_3"/>
    <property type="match status" value="1"/>
</dbReference>
<evidence type="ECO:0000313" key="6">
    <source>
        <dbReference type="Proteomes" id="UP001212152"/>
    </source>
</evidence>
<keyword evidence="3" id="KW-0808">Transferase</keyword>
<dbReference type="PANTHER" id="PTHR42684:SF3">
    <property type="entry name" value="ADENOSYLMETHIONINE-8-AMINO-7-OXONONANOATE AMINOTRANSFERASE"/>
    <property type="match status" value="1"/>
</dbReference>
<protein>
    <recommendedName>
        <fullName evidence="7">PLP-dependent transferase</fullName>
    </recommendedName>
</protein>
<keyword evidence="6" id="KW-1185">Reference proteome</keyword>
<reference evidence="5" key="1">
    <citation type="submission" date="2020-05" db="EMBL/GenBank/DDBJ databases">
        <title>Phylogenomic resolution of chytrid fungi.</title>
        <authorList>
            <person name="Stajich J.E."/>
            <person name="Amses K."/>
            <person name="Simmons R."/>
            <person name="Seto K."/>
            <person name="Myers J."/>
            <person name="Bonds A."/>
            <person name="Quandt C.A."/>
            <person name="Barry K."/>
            <person name="Liu P."/>
            <person name="Grigoriev I."/>
            <person name="Longcore J.E."/>
            <person name="James T.Y."/>
        </authorList>
    </citation>
    <scope>NUCLEOTIDE SEQUENCE</scope>
    <source>
        <strain evidence="5">JEL0379</strain>
    </source>
</reference>
<gene>
    <name evidence="5" type="ORF">HDU87_001737</name>
</gene>
<keyword evidence="4" id="KW-0663">Pyridoxal phosphate</keyword>
<dbReference type="InterPro" id="IPR015421">
    <property type="entry name" value="PyrdxlP-dep_Trfase_major"/>
</dbReference>
<dbReference type="Proteomes" id="UP001212152">
    <property type="component" value="Unassembled WGS sequence"/>
</dbReference>
<comment type="caution">
    <text evidence="5">The sequence shown here is derived from an EMBL/GenBank/DDBJ whole genome shotgun (WGS) entry which is preliminary data.</text>
</comment>
<dbReference type="SUPFAM" id="SSF52540">
    <property type="entry name" value="P-loop containing nucleoside triphosphate hydrolases"/>
    <property type="match status" value="1"/>
</dbReference>
<dbReference type="InterPro" id="IPR005814">
    <property type="entry name" value="Aminotrans_3"/>
</dbReference>
<dbReference type="Pfam" id="PF00202">
    <property type="entry name" value="Aminotran_3"/>
    <property type="match status" value="1"/>
</dbReference>
<dbReference type="GO" id="GO:0004015">
    <property type="term" value="F:adenosylmethionine-8-amino-7-oxononanoate transaminase activity"/>
    <property type="evidence" value="ECO:0007669"/>
    <property type="project" value="TreeGrafter"/>
</dbReference>
<evidence type="ECO:0000256" key="3">
    <source>
        <dbReference type="ARBA" id="ARBA00022679"/>
    </source>
</evidence>
<dbReference type="CDD" id="cd03109">
    <property type="entry name" value="DTBS"/>
    <property type="match status" value="1"/>
</dbReference>
<dbReference type="GO" id="GO:0005739">
    <property type="term" value="C:mitochondrion"/>
    <property type="evidence" value="ECO:0007669"/>
    <property type="project" value="UniProtKB-SubCell"/>
</dbReference>
<dbReference type="Pfam" id="PF13500">
    <property type="entry name" value="AAA_26"/>
    <property type="match status" value="1"/>
</dbReference>
<sequence>MSALLPLKRSIPSLRASLPTYQVFAANTGVGKTLLSAALCRAAARAPVSAFERCQWTKERDAPTHGRKVFYIKPVQTGYPEDSDARHVLQFCKSVAAKTLYTYREPAGAHLCAAQENRPVSDAELLAATRKAVDEAWDDVRATQTPGIVFLETAGGVVSPVMSGTPQASAFRPLRYPTVLVGDANLGGVSTTLSAYESLVLRGYDVSAVLMFNNPKYRNHEAIAEQIDAAIPLHVFDLPPDPPLPRSGKELEMDQKLQDHTNMMVWYEGSDAAACKVVQGLLASHERRISTLEHMAAEGESKVWWPFTQHTAVKSTTVIDSAYEDSFTLYNPLKAAPGTSNAQEPGSASASYDACASWWTQSLGHARLPLALTAVNAASRYGHVIFPECVHEPALDLAEGLLRSVGKGWGSRVFYTDNGSTGMEVALKAGLRVVEKAMVEAGPLPANKELGVVGIEGGYHGDTIGVMDAASPTIYNEEVNWYRPRGVWFDPPTVSYNNGQYHVRIPDSFAAKGVASNYHSLSDLFSDSRLETHAKLYAAHIQKKLADFTASGNPLGALIIEPLLLGAGGMIFIDPLFQKVLVSAVRALPIPLPVIYDEVFVGFHRLGLGIASPGSQLLGAHPDIACYAKNMSGGIVPTSATVVADRIYKAFEGETKKDALLHGHSYTAAPVGCAVAAKALGMYEEMVESASKATGVDTASTQGRKHALPGTVGPAIWSEDLIEALSHLPTVDGIVCLGSVLAIELAATEKGYAASRTSGAVVNALRARGVFARPLGNVVYLMAPYVSAAEAANGVAKVEAALRELLLMK</sequence>
<organism evidence="5 6">
    <name type="scientific">Geranomyces variabilis</name>
    <dbReference type="NCBI Taxonomy" id="109894"/>
    <lineage>
        <taxon>Eukaryota</taxon>
        <taxon>Fungi</taxon>
        <taxon>Fungi incertae sedis</taxon>
        <taxon>Chytridiomycota</taxon>
        <taxon>Chytridiomycota incertae sedis</taxon>
        <taxon>Chytridiomycetes</taxon>
        <taxon>Spizellomycetales</taxon>
        <taxon>Powellomycetaceae</taxon>
        <taxon>Geranomyces</taxon>
    </lineage>
</organism>
<name>A0AAD5TD90_9FUNG</name>
<dbReference type="EMBL" id="JADGJQ010000148">
    <property type="protein sequence ID" value="KAJ3167042.1"/>
    <property type="molecule type" value="Genomic_DNA"/>
</dbReference>